<sequence>MKLTNLINSALIFASITLVPGIAGAQTATTNNSETIAVNSNNLSTSSTSANYLQPVNLVTFAYQGGLQQHGIPSGEALVLKTLNRNIVAKDLVKAAVNADKLPSQVLNDPNYLSAVNLELNVLPDYAAAD</sequence>
<evidence type="ECO:0000256" key="1">
    <source>
        <dbReference type="SAM" id="SignalP"/>
    </source>
</evidence>
<comment type="caution">
    <text evidence="2">The sequence shown here is derived from an EMBL/GenBank/DDBJ whole genome shotgun (WGS) entry which is preliminary data.</text>
</comment>
<protein>
    <submittedName>
        <fullName evidence="2">Uncharacterized protein</fullName>
    </submittedName>
</protein>
<keyword evidence="1" id="KW-0732">Signal</keyword>
<evidence type="ECO:0000313" key="3">
    <source>
        <dbReference type="Proteomes" id="UP000252085"/>
    </source>
</evidence>
<feature type="chain" id="PRO_5016612025" evidence="1">
    <location>
        <begin position="26"/>
        <end position="130"/>
    </location>
</feature>
<name>A0A367RBT4_NOSPU</name>
<reference evidence="2 3" key="1">
    <citation type="submission" date="2016-04" db="EMBL/GenBank/DDBJ databases">
        <authorList>
            <person name="Evans L.H."/>
            <person name="Alamgir A."/>
            <person name="Owens N."/>
            <person name="Weber N.D."/>
            <person name="Virtaneva K."/>
            <person name="Barbian K."/>
            <person name="Babar A."/>
            <person name="Rosenke K."/>
        </authorList>
    </citation>
    <scope>NUCLEOTIDE SEQUENCE [LARGE SCALE GENOMIC DNA]</scope>
    <source>
        <strain evidence="2">NIES-2108</strain>
    </source>
</reference>
<dbReference type="Proteomes" id="UP000252085">
    <property type="component" value="Unassembled WGS sequence"/>
</dbReference>
<gene>
    <name evidence="2" type="ORF">A6769_24425</name>
</gene>
<dbReference type="EMBL" id="LXQE01000158">
    <property type="protein sequence ID" value="RCJ33875.1"/>
    <property type="molecule type" value="Genomic_DNA"/>
</dbReference>
<evidence type="ECO:0000313" key="2">
    <source>
        <dbReference type="EMBL" id="RCJ33875.1"/>
    </source>
</evidence>
<proteinExistence type="predicted"/>
<organism evidence="2 3">
    <name type="scientific">Nostoc punctiforme NIES-2108</name>
    <dbReference type="NCBI Taxonomy" id="1356359"/>
    <lineage>
        <taxon>Bacteria</taxon>
        <taxon>Bacillati</taxon>
        <taxon>Cyanobacteriota</taxon>
        <taxon>Cyanophyceae</taxon>
        <taxon>Nostocales</taxon>
        <taxon>Nostocaceae</taxon>
        <taxon>Nostoc</taxon>
    </lineage>
</organism>
<accession>A0A367RBT4</accession>
<feature type="signal peptide" evidence="1">
    <location>
        <begin position="1"/>
        <end position="25"/>
    </location>
</feature>
<dbReference type="AlphaFoldDB" id="A0A367RBT4"/>